<dbReference type="RefSeq" id="WP_049668057.1">
    <property type="nucleotide sequence ID" value="NZ_JBNNMB010000023.1"/>
</dbReference>
<feature type="transmembrane region" description="Helical" evidence="1">
    <location>
        <begin position="193"/>
        <end position="216"/>
    </location>
</feature>
<evidence type="ECO:0000256" key="1">
    <source>
        <dbReference type="SAM" id="Phobius"/>
    </source>
</evidence>
<feature type="transmembrane region" description="Helical" evidence="1">
    <location>
        <begin position="158"/>
        <end position="181"/>
    </location>
</feature>
<keyword evidence="1" id="KW-0472">Membrane</keyword>
<name>A0A0K9F4U6_9BACI</name>
<sequence length="225" mass="26394">MFYHYKFWHSLKNPTYFTKIVEEGEIIGYKKRSLTVFILFILLFIAREFWGMGTETLTTLFAMDLHNEYYVARLLSMLGAILWAIVYFCFHYYGVTYLLHLLTDIPYTWIKKVQLYVVTFLLIEKTILFAVFYVTGYTTLFSFFSLAPLAVQVMSTDYVLFTLNQLTVATMLTIIVQFTFLSKWEEEASRKILLVKIIGIQLFMALFVGMISVLPIKEWITRGLG</sequence>
<organism evidence="2 3">
    <name type="scientific">Lysinibacillus xylanilyticus</name>
    <dbReference type="NCBI Taxonomy" id="582475"/>
    <lineage>
        <taxon>Bacteria</taxon>
        <taxon>Bacillati</taxon>
        <taxon>Bacillota</taxon>
        <taxon>Bacilli</taxon>
        <taxon>Bacillales</taxon>
        <taxon>Bacillaceae</taxon>
        <taxon>Lysinibacillus</taxon>
    </lineage>
</organism>
<reference evidence="3" key="1">
    <citation type="submission" date="2015-07" db="EMBL/GenBank/DDBJ databases">
        <authorList>
            <consortium name="Consortium for Microbial Forensics and Genomics (microFORGE)"/>
            <person name="Knight B.M."/>
            <person name="Roberts D.P."/>
            <person name="Lin D."/>
            <person name="Hari K."/>
            <person name="Fletcher J."/>
            <person name="Melcher U."/>
            <person name="Blagden T."/>
            <person name="Winegar R.A."/>
        </authorList>
    </citation>
    <scope>NUCLEOTIDE SEQUENCE [LARGE SCALE GENOMIC DNA]</scope>
    <source>
        <strain evidence="3">DSM 23493</strain>
    </source>
</reference>
<protein>
    <recommendedName>
        <fullName evidence="4">Yip1 domain-containing protein</fullName>
    </recommendedName>
</protein>
<gene>
    <name evidence="2" type="ORF">ACZ11_18710</name>
</gene>
<feature type="transmembrane region" description="Helical" evidence="1">
    <location>
        <begin position="34"/>
        <end position="50"/>
    </location>
</feature>
<feature type="transmembrane region" description="Helical" evidence="1">
    <location>
        <begin position="70"/>
        <end position="94"/>
    </location>
</feature>
<comment type="caution">
    <text evidence="2">The sequence shown here is derived from an EMBL/GenBank/DDBJ whole genome shotgun (WGS) entry which is preliminary data.</text>
</comment>
<dbReference type="EMBL" id="LFXJ01000010">
    <property type="protein sequence ID" value="KMY29151.1"/>
    <property type="molecule type" value="Genomic_DNA"/>
</dbReference>
<evidence type="ECO:0000313" key="3">
    <source>
        <dbReference type="Proteomes" id="UP000037326"/>
    </source>
</evidence>
<accession>A0A0K9F4U6</accession>
<feature type="transmembrane region" description="Helical" evidence="1">
    <location>
        <begin position="115"/>
        <end position="138"/>
    </location>
</feature>
<dbReference type="OrthoDB" id="2448731at2"/>
<keyword evidence="1" id="KW-1133">Transmembrane helix</keyword>
<dbReference type="GeneID" id="96600248"/>
<keyword evidence="1" id="KW-0812">Transmembrane</keyword>
<dbReference type="PATRIC" id="fig|582475.4.peg.2806"/>
<proteinExistence type="predicted"/>
<evidence type="ECO:0000313" key="2">
    <source>
        <dbReference type="EMBL" id="KMY29151.1"/>
    </source>
</evidence>
<dbReference type="Proteomes" id="UP000037326">
    <property type="component" value="Unassembled WGS sequence"/>
</dbReference>
<evidence type="ECO:0008006" key="4">
    <source>
        <dbReference type="Google" id="ProtNLM"/>
    </source>
</evidence>
<dbReference type="AlphaFoldDB" id="A0A0K9F4U6"/>